<proteinExistence type="predicted"/>
<dbReference type="InterPro" id="IPR027417">
    <property type="entry name" value="P-loop_NTPase"/>
</dbReference>
<dbReference type="STRING" id="1797785.A3B45_02910"/>
<dbReference type="SUPFAM" id="SSF52540">
    <property type="entry name" value="P-loop containing nucleoside triphosphate hydrolases"/>
    <property type="match status" value="1"/>
</dbReference>
<accession>A0A1F5KTN4</accession>
<dbReference type="Proteomes" id="UP000178565">
    <property type="component" value="Unassembled WGS sequence"/>
</dbReference>
<dbReference type="InterPro" id="IPR017101">
    <property type="entry name" value="P-loop_ATP/GTP-bd_All4644_prd"/>
</dbReference>
<evidence type="ECO:0000313" key="2">
    <source>
        <dbReference type="Proteomes" id="UP000178565"/>
    </source>
</evidence>
<dbReference type="Gene3D" id="3.40.50.300">
    <property type="entry name" value="P-loop containing nucleotide triphosphate hydrolases"/>
    <property type="match status" value="1"/>
</dbReference>
<sequence length="169" mass="19909">MNKLYILTGLPYSGKTTLRKELVKRLNFDYVSVDEIMKDKNTWRTGHLTPDDWNTAYSEAYGKLKDLLKQNRNVILDIGNLEFQERETARQIAEAQGAKHKLIYINTPMEEIMRRRKENKITKTRGHLEDDLLKSAIEKFDEPTAEENPIIYNSEEDLDEWIKQNFSID</sequence>
<reference evidence="1 2" key="1">
    <citation type="journal article" date="2016" name="Nat. Commun.">
        <title>Thousands of microbial genomes shed light on interconnected biogeochemical processes in an aquifer system.</title>
        <authorList>
            <person name="Anantharaman K."/>
            <person name="Brown C.T."/>
            <person name="Hug L.A."/>
            <person name="Sharon I."/>
            <person name="Castelle C.J."/>
            <person name="Probst A.J."/>
            <person name="Thomas B.C."/>
            <person name="Singh A."/>
            <person name="Wilkins M.J."/>
            <person name="Karaoz U."/>
            <person name="Brodie E.L."/>
            <person name="Williams K.H."/>
            <person name="Hubbard S.S."/>
            <person name="Banfield J.F."/>
        </authorList>
    </citation>
    <scope>NUCLEOTIDE SEQUENCE [LARGE SCALE GENOMIC DNA]</scope>
</reference>
<comment type="caution">
    <text evidence="1">The sequence shown here is derived from an EMBL/GenBank/DDBJ whole genome shotgun (WGS) entry which is preliminary data.</text>
</comment>
<evidence type="ECO:0008006" key="3">
    <source>
        <dbReference type="Google" id="ProtNLM"/>
    </source>
</evidence>
<evidence type="ECO:0000313" key="1">
    <source>
        <dbReference type="EMBL" id="OGE44287.1"/>
    </source>
</evidence>
<dbReference type="AlphaFoldDB" id="A0A1F5KTN4"/>
<dbReference type="PIRSF" id="PIRSF037081">
    <property type="entry name" value="P-loop_All4644_prd"/>
    <property type="match status" value="1"/>
</dbReference>
<name>A0A1F5KTN4_9BACT</name>
<organism evidence="1 2">
    <name type="scientific">Candidatus Daviesbacteria bacterium RIFCSPLOWO2_01_FULL_39_12</name>
    <dbReference type="NCBI Taxonomy" id="1797785"/>
    <lineage>
        <taxon>Bacteria</taxon>
        <taxon>Candidatus Daviesiibacteriota</taxon>
    </lineage>
</organism>
<dbReference type="Pfam" id="PF13671">
    <property type="entry name" value="AAA_33"/>
    <property type="match status" value="1"/>
</dbReference>
<dbReference type="EMBL" id="MFDM01000004">
    <property type="protein sequence ID" value="OGE44287.1"/>
    <property type="molecule type" value="Genomic_DNA"/>
</dbReference>
<gene>
    <name evidence="1" type="ORF">A3B45_02910</name>
</gene>
<protein>
    <recommendedName>
        <fullName evidence="3">ATP-binding protein</fullName>
    </recommendedName>
</protein>